<dbReference type="PANTHER" id="PTHR10139">
    <property type="entry name" value="DOUBLE-STRAND BREAK REPAIR PROTEIN MRE11"/>
    <property type="match status" value="1"/>
</dbReference>
<dbReference type="GO" id="GO:0030145">
    <property type="term" value="F:manganese ion binding"/>
    <property type="evidence" value="ECO:0007669"/>
    <property type="project" value="UniProtKB-UniRule"/>
</dbReference>
<dbReference type="GO" id="GO:0000723">
    <property type="term" value="P:telomere maintenance"/>
    <property type="evidence" value="ECO:0007669"/>
    <property type="project" value="TreeGrafter"/>
</dbReference>
<evidence type="ECO:0000256" key="3">
    <source>
        <dbReference type="ARBA" id="ARBA00004286"/>
    </source>
</evidence>
<keyword evidence="9 16" id="KW-0227">DNA damage</keyword>
<evidence type="ECO:0000256" key="11">
    <source>
        <dbReference type="ARBA" id="ARBA00022839"/>
    </source>
</evidence>
<dbReference type="SUPFAM" id="SSF56300">
    <property type="entry name" value="Metallo-dependent phosphatases"/>
    <property type="match status" value="1"/>
</dbReference>
<comment type="function">
    <text evidence="16">Core component of the MRN complex, which plays a central role in double-strand break (DSB) repair, DNA recombination, maintenance of telomere integrity and meiosis. The MRN complex is involved in the repair of DNA double-strand breaks (DSBs) via homologous recombination (HR), an error-free mechanism which primarily occurs during S and G2 phases. The complex (1) mediates the end resection of damaged DNA, which generates proper single-stranded DNA, a key initial steps in HR, and is (2) required for the recruitment of other repair factors and efficient activation of ATM and ATR upon DNA damage. Within the MRN complex, MRE11 possesses both single-strand endonuclease activity and double-strand-specific 3'-5' exonuclease activity. MRE11 first endonucleolytically cleaves the 5' strand at DNA DSB ends to prevent non-homologous end joining (NHEJ) and licence HR. It then generates a single-stranded DNA gap via 3' to 5' exonucleolytic degradation, which is required for single-strand invasion and recombination.</text>
</comment>
<dbReference type="CDD" id="cd00840">
    <property type="entry name" value="MPP_Mre11_N"/>
    <property type="match status" value="1"/>
</dbReference>
<evidence type="ECO:0000256" key="15">
    <source>
        <dbReference type="ARBA" id="ARBA00023254"/>
    </source>
</evidence>
<evidence type="ECO:0000313" key="20">
    <source>
        <dbReference type="EMBL" id="GBG26869.1"/>
    </source>
</evidence>
<feature type="compositionally biased region" description="Low complexity" evidence="18">
    <location>
        <begin position="576"/>
        <end position="594"/>
    </location>
</feature>
<feature type="active site" description="Proton donor" evidence="17">
    <location>
        <position position="86"/>
    </location>
</feature>
<dbReference type="GO" id="GO:0007095">
    <property type="term" value="P:mitotic G2 DNA damage checkpoint signaling"/>
    <property type="evidence" value="ECO:0007669"/>
    <property type="project" value="TreeGrafter"/>
</dbReference>
<evidence type="ECO:0000313" key="21">
    <source>
        <dbReference type="Proteomes" id="UP000241890"/>
    </source>
</evidence>
<evidence type="ECO:0000256" key="18">
    <source>
        <dbReference type="SAM" id="MobiDB-lite"/>
    </source>
</evidence>
<evidence type="ECO:0000256" key="4">
    <source>
        <dbReference type="ARBA" id="ARBA00009028"/>
    </source>
</evidence>
<dbReference type="GO" id="GO:0030870">
    <property type="term" value="C:Mre11 complex"/>
    <property type="evidence" value="ECO:0007669"/>
    <property type="project" value="UniProtKB-UniRule"/>
</dbReference>
<feature type="region of interest" description="Disordered" evidence="18">
    <location>
        <begin position="496"/>
        <end position="520"/>
    </location>
</feature>
<keyword evidence="5" id="KW-0158">Chromosome</keyword>
<dbReference type="PANTHER" id="PTHR10139:SF1">
    <property type="entry name" value="DOUBLE-STRAND BREAK REPAIR PROTEIN MRE11"/>
    <property type="match status" value="1"/>
</dbReference>
<feature type="compositionally biased region" description="Acidic residues" evidence="18">
    <location>
        <begin position="502"/>
        <end position="517"/>
    </location>
</feature>
<dbReference type="Proteomes" id="UP000241890">
    <property type="component" value="Unassembled WGS sequence"/>
</dbReference>
<reference evidence="20 21" key="1">
    <citation type="submission" date="2017-12" db="EMBL/GenBank/DDBJ databases">
        <title>Sequencing, de novo assembly and annotation of complete genome of a new Thraustochytrid species, strain FCC1311.</title>
        <authorList>
            <person name="Sedici K."/>
            <person name="Godart F."/>
            <person name="Aiese Cigliano R."/>
            <person name="Sanseverino W."/>
            <person name="Barakat M."/>
            <person name="Ortet P."/>
            <person name="Marechal E."/>
            <person name="Cagnac O."/>
            <person name="Amato A."/>
        </authorList>
    </citation>
    <scope>NUCLEOTIDE SEQUENCE [LARGE SCALE GENOMIC DNA]</scope>
</reference>
<organism evidence="20 21">
    <name type="scientific">Hondaea fermentalgiana</name>
    <dbReference type="NCBI Taxonomy" id="2315210"/>
    <lineage>
        <taxon>Eukaryota</taxon>
        <taxon>Sar</taxon>
        <taxon>Stramenopiles</taxon>
        <taxon>Bigyra</taxon>
        <taxon>Labyrinthulomycetes</taxon>
        <taxon>Thraustochytrida</taxon>
        <taxon>Thraustochytriidae</taxon>
        <taxon>Hondaea</taxon>
    </lineage>
</organism>
<dbReference type="Gene3D" id="3.60.21.10">
    <property type="match status" value="1"/>
</dbReference>
<dbReference type="Pfam" id="PF00149">
    <property type="entry name" value="Metallophos"/>
    <property type="match status" value="1"/>
</dbReference>
<keyword evidence="21" id="KW-1185">Reference proteome</keyword>
<evidence type="ECO:0000256" key="8">
    <source>
        <dbReference type="ARBA" id="ARBA00022759"/>
    </source>
</evidence>
<keyword evidence="7" id="KW-0479">Metal-binding</keyword>
<keyword evidence="8 16" id="KW-0255">Endonuclease</keyword>
<evidence type="ECO:0000256" key="6">
    <source>
        <dbReference type="ARBA" id="ARBA00022722"/>
    </source>
</evidence>
<evidence type="ECO:0000256" key="2">
    <source>
        <dbReference type="ARBA" id="ARBA00004123"/>
    </source>
</evidence>
<protein>
    <recommendedName>
        <fullName evidence="16">Double-strand break repair protein</fullName>
    </recommendedName>
</protein>
<dbReference type="InterPro" id="IPR041796">
    <property type="entry name" value="Mre11_N"/>
</dbReference>
<dbReference type="GO" id="GO:0042138">
    <property type="term" value="P:meiotic DNA double-strand break formation"/>
    <property type="evidence" value="ECO:0007669"/>
    <property type="project" value="TreeGrafter"/>
</dbReference>
<keyword evidence="13 16" id="KW-0464">Manganese</keyword>
<dbReference type="InterPro" id="IPR003701">
    <property type="entry name" value="Mre11"/>
</dbReference>
<feature type="compositionally biased region" description="Basic and acidic residues" evidence="18">
    <location>
        <begin position="546"/>
        <end position="561"/>
    </location>
</feature>
<evidence type="ECO:0000256" key="12">
    <source>
        <dbReference type="ARBA" id="ARBA00023204"/>
    </source>
</evidence>
<dbReference type="PIRSF" id="PIRSF000882">
    <property type="entry name" value="DSB_repair_MRE11"/>
    <property type="match status" value="1"/>
</dbReference>
<dbReference type="InterPro" id="IPR007281">
    <property type="entry name" value="Mre11_DNA-bd"/>
</dbReference>
<dbReference type="Pfam" id="PF04152">
    <property type="entry name" value="Mre11_DNA_bind"/>
    <property type="match status" value="1"/>
</dbReference>
<keyword evidence="10 16" id="KW-0378">Hydrolase</keyword>
<evidence type="ECO:0000256" key="7">
    <source>
        <dbReference type="ARBA" id="ARBA00022723"/>
    </source>
</evidence>
<sequence length="775" mass="86366">MEEIFEIGRRCHVDMAVLGGDLFHINKPTRSTMVRTMEIFRKHTRGGRDLDLIVRGKFGRTTEEGVNFEDENQAVDLPVFIIHGNHDDPTRDGGQFQALSALDLLQSNGLVNYFGRVQKMDDAVLEPVLIEKGSAKLRLYGMGWIRDERMHRMFSKGQVSFKRHLPGNLEEDESEGGNNGNEEDEDNSMSGEGASARDRDWLNVFMVHQNRDFKGRGAKNCFNDEMIPAFINLVFFGHEHESMIEPQESIKNPETFLSQPGSSVATSLIAAEAEPKHVGIMEIQIDSENGVAKFDLTPVRLRTVRPFIMDEIILEDIDALDKDASEADKVDAVQRVIAIKVSEMIEQARESFRELNPTASASEVKKMLPLIRLRVEHTSFPVLNLQRFGDKFIGKVANPKDLVFFFRRRKLRERGAKSEGGLDDEVDVAADEISAGTRINGLIEDILSGDNKLTFIPDRELHFNIQEYVEKGEARLLETYLDDYIKTSQALILRQHGASKDDDNENGDDDTFPEDDEKIFQEDSILEQVRKVADKRNRNASLRLSKALDPKDNEAAPKDTRTQPSIKSARGKKKASTSSSSSSSSALRQTTLSSFSRQQNDSDDSEADDFAAVQYDDVSDSEQGDSGGKVAKSKAPRKGRQTKSATSAKSSAASKSKSTATSTSTARRKRPVADIVLDSSDDDDDDGAVYVGNDKDDDDDDEDSDEEEFGARARARAKSKRLPPSRQQSAAQPKGKATRGRRAARKSVSYAESADEIEDSADESVPSPKSKRRRR</sequence>
<feature type="compositionally biased region" description="Acidic residues" evidence="18">
    <location>
        <begin position="753"/>
        <end position="762"/>
    </location>
</feature>
<evidence type="ECO:0000256" key="17">
    <source>
        <dbReference type="PIRSR" id="PIRSR000882-1"/>
    </source>
</evidence>
<comment type="cofactor">
    <cofactor evidence="1 16">
        <name>Mn(2+)</name>
        <dbReference type="ChEBI" id="CHEBI:29035"/>
    </cofactor>
</comment>
<evidence type="ECO:0000256" key="10">
    <source>
        <dbReference type="ARBA" id="ARBA00022801"/>
    </source>
</evidence>
<dbReference type="GO" id="GO:0006303">
    <property type="term" value="P:double-strand break repair via nonhomologous end joining"/>
    <property type="evidence" value="ECO:0007669"/>
    <property type="project" value="TreeGrafter"/>
</dbReference>
<dbReference type="GO" id="GO:0008296">
    <property type="term" value="F:3'-5'-DNA exonuclease activity"/>
    <property type="evidence" value="ECO:0007669"/>
    <property type="project" value="InterPro"/>
</dbReference>
<feature type="compositionally biased region" description="Basic residues" evidence="18">
    <location>
        <begin position="713"/>
        <end position="723"/>
    </location>
</feature>
<feature type="compositionally biased region" description="Basic residues" evidence="18">
    <location>
        <begin position="736"/>
        <end position="745"/>
    </location>
</feature>
<dbReference type="InterPro" id="IPR038487">
    <property type="entry name" value="Mre11_capping_dom"/>
</dbReference>
<dbReference type="InterPro" id="IPR029052">
    <property type="entry name" value="Metallo-depent_PP-like"/>
</dbReference>
<feature type="compositionally biased region" description="Acidic residues" evidence="18">
    <location>
        <begin position="695"/>
        <end position="708"/>
    </location>
</feature>
<dbReference type="GO" id="GO:0000724">
    <property type="term" value="P:double-strand break repair via homologous recombination"/>
    <property type="evidence" value="ECO:0007669"/>
    <property type="project" value="TreeGrafter"/>
</dbReference>
<proteinExistence type="inferred from homology"/>
<evidence type="ECO:0000256" key="13">
    <source>
        <dbReference type="ARBA" id="ARBA00023211"/>
    </source>
</evidence>
<dbReference type="AlphaFoldDB" id="A0A2R5G959"/>
<dbReference type="GO" id="GO:0000014">
    <property type="term" value="F:single-stranded DNA endodeoxyribonuclease activity"/>
    <property type="evidence" value="ECO:0007669"/>
    <property type="project" value="TreeGrafter"/>
</dbReference>
<dbReference type="InterPro" id="IPR004843">
    <property type="entry name" value="Calcineurin-like_PHP"/>
</dbReference>
<evidence type="ECO:0000259" key="19">
    <source>
        <dbReference type="SMART" id="SM01347"/>
    </source>
</evidence>
<keyword evidence="11 16" id="KW-0269">Exonuclease</keyword>
<dbReference type="SMART" id="SM01347">
    <property type="entry name" value="Mre11_DNA_bind"/>
    <property type="match status" value="1"/>
</dbReference>
<feature type="compositionally biased region" description="Low complexity" evidence="18">
    <location>
        <begin position="642"/>
        <end position="665"/>
    </location>
</feature>
<feature type="region of interest" description="Disordered" evidence="18">
    <location>
        <begin position="165"/>
        <end position="194"/>
    </location>
</feature>
<evidence type="ECO:0000256" key="14">
    <source>
        <dbReference type="ARBA" id="ARBA00023242"/>
    </source>
</evidence>
<dbReference type="GO" id="GO:0097552">
    <property type="term" value="P:mitochondrial double-strand break repair via homologous recombination"/>
    <property type="evidence" value="ECO:0007669"/>
    <property type="project" value="TreeGrafter"/>
</dbReference>
<dbReference type="EMBL" id="BEYU01000025">
    <property type="protein sequence ID" value="GBG26869.1"/>
    <property type="molecule type" value="Genomic_DNA"/>
</dbReference>
<evidence type="ECO:0000256" key="16">
    <source>
        <dbReference type="PIRNR" id="PIRNR000882"/>
    </source>
</evidence>
<feature type="compositionally biased region" description="Basic residues" evidence="18">
    <location>
        <begin position="631"/>
        <end position="641"/>
    </location>
</feature>
<keyword evidence="14 16" id="KW-0539">Nucleus</keyword>
<keyword evidence="6 16" id="KW-0540">Nuclease</keyword>
<gene>
    <name evidence="20" type="ORF">FCC1311_030912</name>
</gene>
<dbReference type="OrthoDB" id="30417at2759"/>
<feature type="compositionally biased region" description="Acidic residues" evidence="18">
    <location>
        <begin position="169"/>
        <end position="187"/>
    </location>
</feature>
<evidence type="ECO:0000256" key="9">
    <source>
        <dbReference type="ARBA" id="ARBA00022763"/>
    </source>
</evidence>
<evidence type="ECO:0000256" key="5">
    <source>
        <dbReference type="ARBA" id="ARBA00022454"/>
    </source>
</evidence>
<comment type="similarity">
    <text evidence="4 16">Belongs to the MRE11/RAD32 family.</text>
</comment>
<keyword evidence="12 16" id="KW-0234">DNA repair</keyword>
<feature type="region of interest" description="Disordered" evidence="18">
    <location>
        <begin position="542"/>
        <end position="775"/>
    </location>
</feature>
<evidence type="ECO:0000256" key="1">
    <source>
        <dbReference type="ARBA" id="ARBA00001936"/>
    </source>
</evidence>
<dbReference type="InParanoid" id="A0A2R5G959"/>
<name>A0A2R5G959_9STRA</name>
<dbReference type="GO" id="GO:0035861">
    <property type="term" value="C:site of double-strand break"/>
    <property type="evidence" value="ECO:0007669"/>
    <property type="project" value="TreeGrafter"/>
</dbReference>
<feature type="domain" description="Mre11 DNA-binding" evidence="19">
    <location>
        <begin position="294"/>
        <end position="468"/>
    </location>
</feature>
<dbReference type="Gene3D" id="3.30.110.110">
    <property type="entry name" value="Mre11, capping domain"/>
    <property type="match status" value="1"/>
</dbReference>
<comment type="caution">
    <text evidence="20">The sequence shown here is derived from an EMBL/GenBank/DDBJ whole genome shotgun (WGS) entry which is preliminary data.</text>
</comment>
<comment type="subcellular location">
    <subcellularLocation>
        <location evidence="3">Chromosome</location>
    </subcellularLocation>
    <subcellularLocation>
        <location evidence="2 16">Nucleus</location>
    </subcellularLocation>
</comment>
<accession>A0A2R5G959</accession>
<keyword evidence="15 16" id="KW-0469">Meiosis</keyword>